<dbReference type="GO" id="GO:0030127">
    <property type="term" value="C:COPII vesicle coat"/>
    <property type="evidence" value="ECO:0007669"/>
    <property type="project" value="TreeGrafter"/>
</dbReference>
<evidence type="ECO:0000256" key="1">
    <source>
        <dbReference type="ARBA" id="ARBA00022448"/>
    </source>
</evidence>
<protein>
    <submittedName>
        <fullName evidence="5">Uncharacterized protein</fullName>
    </submittedName>
</protein>
<dbReference type="Proteomes" id="UP000626092">
    <property type="component" value="Unassembled WGS sequence"/>
</dbReference>
<dbReference type="EMBL" id="WJXA01000002">
    <property type="protein sequence ID" value="KAF7151855.1"/>
    <property type="molecule type" value="Genomic_DNA"/>
</dbReference>
<gene>
    <name evidence="5" type="ORF">RHSIM_Rhsim02G0201000</name>
</gene>
<keyword evidence="1" id="KW-0813">Transport</keyword>
<proteinExistence type="predicted"/>
<evidence type="ECO:0000256" key="3">
    <source>
        <dbReference type="ARBA" id="ARBA00022737"/>
    </source>
</evidence>
<dbReference type="Gene3D" id="1.25.40.1030">
    <property type="match status" value="1"/>
</dbReference>
<evidence type="ECO:0000256" key="2">
    <source>
        <dbReference type="ARBA" id="ARBA00022574"/>
    </source>
</evidence>
<dbReference type="OrthoDB" id="542917at2759"/>
<name>A0A834LTL6_RHOSS</name>
<dbReference type="GO" id="GO:0070971">
    <property type="term" value="C:endoplasmic reticulum exit site"/>
    <property type="evidence" value="ECO:0007669"/>
    <property type="project" value="TreeGrafter"/>
</dbReference>
<evidence type="ECO:0000313" key="5">
    <source>
        <dbReference type="EMBL" id="KAF7151855.1"/>
    </source>
</evidence>
<evidence type="ECO:0000313" key="6">
    <source>
        <dbReference type="Proteomes" id="UP000626092"/>
    </source>
</evidence>
<keyword evidence="6" id="KW-1185">Reference proteome</keyword>
<comment type="caution">
    <text evidence="5">The sequence shown here is derived from an EMBL/GenBank/DDBJ whole genome shotgun (WGS) entry which is preliminary data.</text>
</comment>
<dbReference type="GO" id="GO:0090110">
    <property type="term" value="P:COPII-coated vesicle cargo loading"/>
    <property type="evidence" value="ECO:0007669"/>
    <property type="project" value="TreeGrafter"/>
</dbReference>
<organism evidence="5 6">
    <name type="scientific">Rhododendron simsii</name>
    <name type="common">Sims's rhododendron</name>
    <dbReference type="NCBI Taxonomy" id="118357"/>
    <lineage>
        <taxon>Eukaryota</taxon>
        <taxon>Viridiplantae</taxon>
        <taxon>Streptophyta</taxon>
        <taxon>Embryophyta</taxon>
        <taxon>Tracheophyta</taxon>
        <taxon>Spermatophyta</taxon>
        <taxon>Magnoliopsida</taxon>
        <taxon>eudicotyledons</taxon>
        <taxon>Gunneridae</taxon>
        <taxon>Pentapetalae</taxon>
        <taxon>asterids</taxon>
        <taxon>Ericales</taxon>
        <taxon>Ericaceae</taxon>
        <taxon>Ericoideae</taxon>
        <taxon>Rhodoreae</taxon>
        <taxon>Rhododendron</taxon>
    </lineage>
</organism>
<sequence>MLILCFFCSQDFMEKTIVLALATGQKQFSVSMRKLVEECAETLACQGILTTAKECLNLMGTDESSPELMILQDCITWSTHIEFCHTVVAEKEVPKSSTLENSQSLPETTYEADQSSFRAVESSGQYHQETAPSQLQHSVSGSPYGGNYQPSFGSSCAGGYGAPVPYQPAPNPQMFLPSQPPQVPQLFTLLSSFPRGINLSCTKSFHRVQDFYIRMTILRFLFKGTSIMEASLHKLQAAMAPLTEETRICIRDACHRLAKDSEQRHSPVHGNTSRYLLLENTTTEEPKTNSIDKVVATLLWSQRQVP</sequence>
<keyword evidence="3" id="KW-0677">Repeat</keyword>
<dbReference type="AlphaFoldDB" id="A0A834LTL6"/>
<feature type="region of interest" description="Disordered" evidence="4">
    <location>
        <begin position="95"/>
        <end position="116"/>
    </location>
</feature>
<evidence type="ECO:0000256" key="4">
    <source>
        <dbReference type="SAM" id="MobiDB-lite"/>
    </source>
</evidence>
<keyword evidence="2" id="KW-0853">WD repeat</keyword>
<dbReference type="GO" id="GO:0007029">
    <property type="term" value="P:endoplasmic reticulum organization"/>
    <property type="evidence" value="ECO:0007669"/>
    <property type="project" value="TreeGrafter"/>
</dbReference>
<dbReference type="PANTHER" id="PTHR13923">
    <property type="entry name" value="SEC31-RELATED PROTEIN"/>
    <property type="match status" value="1"/>
</dbReference>
<dbReference type="GO" id="GO:0005198">
    <property type="term" value="F:structural molecule activity"/>
    <property type="evidence" value="ECO:0007669"/>
    <property type="project" value="TreeGrafter"/>
</dbReference>
<dbReference type="PANTHER" id="PTHR13923:SF11">
    <property type="entry name" value="SECRETORY 31, ISOFORM D"/>
    <property type="match status" value="1"/>
</dbReference>
<accession>A0A834LTL6</accession>
<reference evidence="5" key="1">
    <citation type="submission" date="2019-11" db="EMBL/GenBank/DDBJ databases">
        <authorList>
            <person name="Liu Y."/>
            <person name="Hou J."/>
            <person name="Li T.-Q."/>
            <person name="Guan C.-H."/>
            <person name="Wu X."/>
            <person name="Wu H.-Z."/>
            <person name="Ling F."/>
            <person name="Zhang R."/>
            <person name="Shi X.-G."/>
            <person name="Ren J.-P."/>
            <person name="Chen E.-F."/>
            <person name="Sun J.-M."/>
        </authorList>
    </citation>
    <scope>NUCLEOTIDE SEQUENCE</scope>
    <source>
        <strain evidence="5">Adult_tree_wgs_1</strain>
        <tissue evidence="5">Leaves</tissue>
    </source>
</reference>
<dbReference type="InterPro" id="IPR040251">
    <property type="entry name" value="SEC31-like"/>
</dbReference>